<keyword evidence="4 6" id="KW-1133">Transmembrane helix</keyword>
<dbReference type="OrthoDB" id="9791807at2"/>
<dbReference type="AlphaFoldDB" id="A0A0C4YLY9"/>
<feature type="transmembrane region" description="Helical" evidence="6">
    <location>
        <begin position="60"/>
        <end position="81"/>
    </location>
</feature>
<dbReference type="STRING" id="68895.RR42_s1992"/>
<evidence type="ECO:0000256" key="1">
    <source>
        <dbReference type="ARBA" id="ARBA00004141"/>
    </source>
</evidence>
<feature type="transmembrane region" description="Helical" evidence="6">
    <location>
        <begin position="195"/>
        <end position="213"/>
    </location>
</feature>
<evidence type="ECO:0000256" key="4">
    <source>
        <dbReference type="ARBA" id="ARBA00022989"/>
    </source>
</evidence>
<protein>
    <submittedName>
        <fullName evidence="7">YbbM seven transmembrane helix protein</fullName>
    </submittedName>
</protein>
<feature type="transmembrane region" description="Helical" evidence="6">
    <location>
        <begin position="6"/>
        <end position="28"/>
    </location>
</feature>
<dbReference type="InterPro" id="IPR005226">
    <property type="entry name" value="UPF0014_fam"/>
</dbReference>
<keyword evidence="5 6" id="KW-0472">Membrane</keyword>
<proteinExistence type="inferred from homology"/>
<organism evidence="7 8">
    <name type="scientific">Cupriavidus basilensis</name>
    <dbReference type="NCBI Taxonomy" id="68895"/>
    <lineage>
        <taxon>Bacteria</taxon>
        <taxon>Pseudomonadati</taxon>
        <taxon>Pseudomonadota</taxon>
        <taxon>Betaproteobacteria</taxon>
        <taxon>Burkholderiales</taxon>
        <taxon>Burkholderiaceae</taxon>
        <taxon>Cupriavidus</taxon>
    </lineage>
</organism>
<dbReference type="PANTHER" id="PTHR30028:SF0">
    <property type="entry name" value="PROTEIN ALUMINUM SENSITIVE 3"/>
    <property type="match status" value="1"/>
</dbReference>
<accession>A0A0C4YLY9</accession>
<dbReference type="KEGG" id="cbw:RR42_s1992"/>
<evidence type="ECO:0000256" key="3">
    <source>
        <dbReference type="ARBA" id="ARBA00022692"/>
    </source>
</evidence>
<feature type="transmembrane region" description="Helical" evidence="6">
    <location>
        <begin position="130"/>
        <end position="156"/>
    </location>
</feature>
<sequence length="265" mass="28014">MSPIPLTAYDLALASLLVLAGAGASLVMSLDVHRSLLWAAGRMVVQLLLVGLVLRTVFGLSSPLVTALTVAAMIAAAAREVGSRQERRLAGPWHALIGAAAVSLPTLLVTVLALTTALRPTPWYDARHAIPLAGIILGNVMNAASLALNGAFTAVWHQRAAIDARLALGDDRQAALRVIVRQAVRSGMLPTMNTMAAAGIITMPGIMTGQILAGMDPIAAARYQILLMFLLAGGSMLGVILAATLAVRRLTDHRHRLRLDRLQRR</sequence>
<feature type="transmembrane region" description="Helical" evidence="6">
    <location>
        <begin position="225"/>
        <end position="247"/>
    </location>
</feature>
<dbReference type="EMBL" id="CP010537">
    <property type="protein sequence ID" value="AJG23580.1"/>
    <property type="molecule type" value="Genomic_DNA"/>
</dbReference>
<keyword evidence="8" id="KW-1185">Reference proteome</keyword>
<dbReference type="PANTHER" id="PTHR30028">
    <property type="entry name" value="UPF0014 INNER MEMBRANE PROTEIN YBBM-RELATED"/>
    <property type="match status" value="1"/>
</dbReference>
<dbReference type="Proteomes" id="UP000031843">
    <property type="component" value="Chromosome secondary"/>
</dbReference>
<keyword evidence="3 6" id="KW-0812">Transmembrane</keyword>
<feature type="transmembrane region" description="Helical" evidence="6">
    <location>
        <begin position="93"/>
        <end position="118"/>
    </location>
</feature>
<gene>
    <name evidence="7" type="ORF">RR42_s1992</name>
</gene>
<dbReference type="Pfam" id="PF03649">
    <property type="entry name" value="UPF0014"/>
    <property type="match status" value="1"/>
</dbReference>
<dbReference type="RefSeq" id="WP_043355478.1">
    <property type="nucleotide sequence ID" value="NZ_CP010537.1"/>
</dbReference>
<comment type="subcellular location">
    <subcellularLocation>
        <location evidence="1">Membrane</location>
        <topology evidence="1">Multi-pass membrane protein</topology>
    </subcellularLocation>
</comment>
<comment type="similarity">
    <text evidence="2">Belongs to the UPF0014 family.</text>
</comment>
<evidence type="ECO:0000313" key="7">
    <source>
        <dbReference type="EMBL" id="AJG23580.1"/>
    </source>
</evidence>
<dbReference type="GO" id="GO:0005886">
    <property type="term" value="C:plasma membrane"/>
    <property type="evidence" value="ECO:0007669"/>
    <property type="project" value="TreeGrafter"/>
</dbReference>
<name>A0A0C4YLY9_9BURK</name>
<evidence type="ECO:0000256" key="6">
    <source>
        <dbReference type="SAM" id="Phobius"/>
    </source>
</evidence>
<evidence type="ECO:0000313" key="8">
    <source>
        <dbReference type="Proteomes" id="UP000031843"/>
    </source>
</evidence>
<evidence type="ECO:0000256" key="2">
    <source>
        <dbReference type="ARBA" id="ARBA00005268"/>
    </source>
</evidence>
<evidence type="ECO:0000256" key="5">
    <source>
        <dbReference type="ARBA" id="ARBA00023136"/>
    </source>
</evidence>
<reference evidence="7 8" key="1">
    <citation type="journal article" date="2015" name="Genome Announc.">
        <title>Complete Genome Sequence of Cupriavidus basilensis 4G11, Isolated from the Oak Ridge Field Research Center Site.</title>
        <authorList>
            <person name="Ray J."/>
            <person name="Waters R.J."/>
            <person name="Skerker J.M."/>
            <person name="Kuehl J.V."/>
            <person name="Price M.N."/>
            <person name="Huang J."/>
            <person name="Chakraborty R."/>
            <person name="Arkin A.P."/>
            <person name="Deutschbauer A."/>
        </authorList>
    </citation>
    <scope>NUCLEOTIDE SEQUENCE [LARGE SCALE GENOMIC DNA]</scope>
    <source>
        <strain evidence="7">4G11</strain>
    </source>
</reference>